<proteinExistence type="predicted"/>
<sequence>MVKLAGQEEQEQLSSRVDDKSKLEEHLKSRQAEKKRALNSSNSWRNTIGIARKLKFKRSEGTEELSAGILNSARTLQLLRALNTSTQVSKLVQSKDLKEKRSAPPILLQTEAQRYSTTDLIRSEYSLSFDSKSDSTHYTRSDFHQTTSRRSPAPNQQITLSVLKLCSALPEILAESQIDICNQDVLNISNSLLFIDNDLCFSAACPTCSIRVPRVMLSIQTGYTPTASKVDNGKQIPQLLLILWLYSRSNNQP</sequence>
<dbReference type="EMBL" id="KV014420">
    <property type="protein sequence ID" value="KZV22220.1"/>
    <property type="molecule type" value="Genomic_DNA"/>
</dbReference>
<evidence type="ECO:0000313" key="3">
    <source>
        <dbReference type="Proteomes" id="UP000250235"/>
    </source>
</evidence>
<name>A0A2Z7AM58_9LAMI</name>
<feature type="compositionally biased region" description="Basic and acidic residues" evidence="1">
    <location>
        <begin position="131"/>
        <end position="143"/>
    </location>
</feature>
<dbReference type="AlphaFoldDB" id="A0A2Z7AM58"/>
<keyword evidence="3" id="KW-1185">Reference proteome</keyword>
<feature type="region of interest" description="Disordered" evidence="1">
    <location>
        <begin position="1"/>
        <end position="39"/>
    </location>
</feature>
<accession>A0A2Z7AM58</accession>
<evidence type="ECO:0000256" key="1">
    <source>
        <dbReference type="SAM" id="MobiDB-lite"/>
    </source>
</evidence>
<feature type="compositionally biased region" description="Basic and acidic residues" evidence="1">
    <location>
        <begin position="16"/>
        <end position="36"/>
    </location>
</feature>
<organism evidence="2 3">
    <name type="scientific">Dorcoceras hygrometricum</name>
    <dbReference type="NCBI Taxonomy" id="472368"/>
    <lineage>
        <taxon>Eukaryota</taxon>
        <taxon>Viridiplantae</taxon>
        <taxon>Streptophyta</taxon>
        <taxon>Embryophyta</taxon>
        <taxon>Tracheophyta</taxon>
        <taxon>Spermatophyta</taxon>
        <taxon>Magnoliopsida</taxon>
        <taxon>eudicotyledons</taxon>
        <taxon>Gunneridae</taxon>
        <taxon>Pentapetalae</taxon>
        <taxon>asterids</taxon>
        <taxon>lamiids</taxon>
        <taxon>Lamiales</taxon>
        <taxon>Gesneriaceae</taxon>
        <taxon>Didymocarpoideae</taxon>
        <taxon>Trichosporeae</taxon>
        <taxon>Loxocarpinae</taxon>
        <taxon>Dorcoceras</taxon>
    </lineage>
</organism>
<evidence type="ECO:0000313" key="2">
    <source>
        <dbReference type="EMBL" id="KZV22220.1"/>
    </source>
</evidence>
<gene>
    <name evidence="2" type="ORF">F511_35125</name>
</gene>
<reference evidence="2 3" key="1">
    <citation type="journal article" date="2015" name="Proc. Natl. Acad. Sci. U.S.A.">
        <title>The resurrection genome of Boea hygrometrica: A blueprint for survival of dehydration.</title>
        <authorList>
            <person name="Xiao L."/>
            <person name="Yang G."/>
            <person name="Zhang L."/>
            <person name="Yang X."/>
            <person name="Zhao S."/>
            <person name="Ji Z."/>
            <person name="Zhou Q."/>
            <person name="Hu M."/>
            <person name="Wang Y."/>
            <person name="Chen M."/>
            <person name="Xu Y."/>
            <person name="Jin H."/>
            <person name="Xiao X."/>
            <person name="Hu G."/>
            <person name="Bao F."/>
            <person name="Hu Y."/>
            <person name="Wan P."/>
            <person name="Li L."/>
            <person name="Deng X."/>
            <person name="Kuang T."/>
            <person name="Xiang C."/>
            <person name="Zhu J.K."/>
            <person name="Oliver M.J."/>
            <person name="He Y."/>
        </authorList>
    </citation>
    <scope>NUCLEOTIDE SEQUENCE [LARGE SCALE GENOMIC DNA]</scope>
    <source>
        <strain evidence="3">cv. XS01</strain>
    </source>
</reference>
<dbReference type="Proteomes" id="UP000250235">
    <property type="component" value="Unassembled WGS sequence"/>
</dbReference>
<feature type="region of interest" description="Disordered" evidence="1">
    <location>
        <begin position="131"/>
        <end position="154"/>
    </location>
</feature>
<protein>
    <submittedName>
        <fullName evidence="2">Uncharacterized protein</fullName>
    </submittedName>
</protein>
<feature type="compositionally biased region" description="Polar residues" evidence="1">
    <location>
        <begin position="144"/>
        <end position="154"/>
    </location>
</feature>